<keyword evidence="11 20" id="KW-0249">Electron transport</keyword>
<keyword evidence="20" id="KW-0997">Cell inner membrane</keyword>
<keyword evidence="20" id="KW-1003">Cell membrane</keyword>
<dbReference type="InterPro" id="IPR011281">
    <property type="entry name" value="Succ_DH_flav_su_fwd"/>
</dbReference>
<dbReference type="Pfam" id="PF02910">
    <property type="entry name" value="Succ_DH_flav_C"/>
    <property type="match status" value="1"/>
</dbReference>
<dbReference type="UniPathway" id="UPA00223">
    <property type="reaction ID" value="UER01005"/>
</dbReference>
<dbReference type="NCBIfam" id="TIGR01812">
    <property type="entry name" value="sdhA_frdA_Gneg"/>
    <property type="match status" value="1"/>
</dbReference>
<evidence type="ECO:0000256" key="7">
    <source>
        <dbReference type="ARBA" id="ARBA00022448"/>
    </source>
</evidence>
<evidence type="ECO:0000256" key="15">
    <source>
        <dbReference type="NCBIfam" id="TIGR01816"/>
    </source>
</evidence>
<dbReference type="SUPFAM" id="SSF51905">
    <property type="entry name" value="FAD/NAD(P)-binding domain"/>
    <property type="match status" value="1"/>
</dbReference>
<dbReference type="GO" id="GO:0050660">
    <property type="term" value="F:flavin adenine dinucleotide binding"/>
    <property type="evidence" value="ECO:0007669"/>
    <property type="project" value="UniProtKB-UniRule"/>
</dbReference>
<dbReference type="InterPro" id="IPR003952">
    <property type="entry name" value="FRD_SDH_FAD_BS"/>
</dbReference>
<feature type="binding site" evidence="17">
    <location>
        <position position="247"/>
    </location>
    <ligand>
        <name>substrate</name>
    </ligand>
</feature>
<dbReference type="Pfam" id="PF00890">
    <property type="entry name" value="FAD_binding_2"/>
    <property type="match status" value="1"/>
</dbReference>
<dbReference type="InterPro" id="IPR015939">
    <property type="entry name" value="Fum_Rdtase/Succ_DH_flav-like_C"/>
</dbReference>
<dbReference type="SUPFAM" id="SSF46977">
    <property type="entry name" value="Succinate dehydrogenase/fumarate reductase flavoprotein C-terminal domain"/>
    <property type="match status" value="1"/>
</dbReference>
<dbReference type="Gene3D" id="4.10.80.40">
    <property type="entry name" value="succinate dehydrogenase protein domain"/>
    <property type="match status" value="1"/>
</dbReference>
<dbReference type="EC" id="1.3.5.1" evidence="5 20"/>
<proteinExistence type="inferred from homology"/>
<evidence type="ECO:0000256" key="16">
    <source>
        <dbReference type="PIRSR" id="PIRSR000171-1"/>
    </source>
</evidence>
<dbReference type="GO" id="GO:0022900">
    <property type="term" value="P:electron transport chain"/>
    <property type="evidence" value="ECO:0007669"/>
    <property type="project" value="UniProtKB-UniRule"/>
</dbReference>
<dbReference type="EMBL" id="DRMS01000370">
    <property type="protein sequence ID" value="HFC93110.1"/>
    <property type="molecule type" value="Genomic_DNA"/>
</dbReference>
<dbReference type="FunFam" id="4.10.80.40:FF:000002">
    <property type="entry name" value="Succinate dehydrogenase [ubiquinone] flavoprotein subunit, mitochondrial"/>
    <property type="match status" value="1"/>
</dbReference>
<keyword evidence="10 18" id="KW-0274">FAD</keyword>
<evidence type="ECO:0000256" key="19">
    <source>
        <dbReference type="PIRSR" id="PIRSR611281-4"/>
    </source>
</evidence>
<name>A0A7V2WVR0_LEUMU</name>
<evidence type="ECO:0000256" key="14">
    <source>
        <dbReference type="ARBA" id="ARBA00049220"/>
    </source>
</evidence>
<keyword evidence="13 20" id="KW-0472">Membrane</keyword>
<comment type="catalytic activity">
    <reaction evidence="14 20">
        <text>a quinone + succinate = fumarate + a quinol</text>
        <dbReference type="Rhea" id="RHEA:40523"/>
        <dbReference type="ChEBI" id="CHEBI:24646"/>
        <dbReference type="ChEBI" id="CHEBI:29806"/>
        <dbReference type="ChEBI" id="CHEBI:30031"/>
        <dbReference type="ChEBI" id="CHEBI:132124"/>
        <dbReference type="EC" id="1.3.5.1"/>
    </reaction>
</comment>
<comment type="caution">
    <text evidence="23">The sequence shown here is derived from an EMBL/GenBank/DDBJ whole genome shotgun (WGS) entry which is preliminary data.</text>
</comment>
<feature type="domain" description="FAD-dependent oxidoreductase 2 FAD-binding" evidence="21">
    <location>
        <begin position="14"/>
        <end position="409"/>
    </location>
</feature>
<dbReference type="InterPro" id="IPR003953">
    <property type="entry name" value="FAD-dep_OxRdtase_2_FAD-bd"/>
</dbReference>
<evidence type="ECO:0000256" key="17">
    <source>
        <dbReference type="PIRSR" id="PIRSR611281-2"/>
    </source>
</evidence>
<keyword evidence="8 20" id="KW-0816">Tricarboxylic acid cycle</keyword>
<dbReference type="GO" id="GO:0006099">
    <property type="term" value="P:tricarboxylic acid cycle"/>
    <property type="evidence" value="ECO:0007669"/>
    <property type="project" value="UniProtKB-UniRule"/>
</dbReference>
<feature type="modified residue" description="Tele-8alpha-FAD histidine" evidence="19">
    <location>
        <position position="50"/>
    </location>
</feature>
<dbReference type="Gene3D" id="3.50.50.60">
    <property type="entry name" value="FAD/NAD(P)-binding domain"/>
    <property type="match status" value="1"/>
</dbReference>
<evidence type="ECO:0000256" key="3">
    <source>
        <dbReference type="ARBA" id="ARBA00008040"/>
    </source>
</evidence>
<feature type="binding site" evidence="18">
    <location>
        <begin position="19"/>
        <end position="24"/>
    </location>
    <ligand>
        <name>FAD</name>
        <dbReference type="ChEBI" id="CHEBI:57692"/>
    </ligand>
</feature>
<dbReference type="GO" id="GO:0009055">
    <property type="term" value="F:electron transfer activity"/>
    <property type="evidence" value="ECO:0007669"/>
    <property type="project" value="TreeGrafter"/>
</dbReference>
<dbReference type="GO" id="GO:0009061">
    <property type="term" value="P:anaerobic respiration"/>
    <property type="evidence" value="ECO:0007669"/>
    <property type="project" value="TreeGrafter"/>
</dbReference>
<evidence type="ECO:0000256" key="2">
    <source>
        <dbReference type="ARBA" id="ARBA00004894"/>
    </source>
</evidence>
<evidence type="ECO:0000256" key="12">
    <source>
        <dbReference type="ARBA" id="ARBA00023002"/>
    </source>
</evidence>
<dbReference type="InterPro" id="IPR036188">
    <property type="entry name" value="FAD/NAD-bd_sf"/>
</dbReference>
<evidence type="ECO:0000256" key="20">
    <source>
        <dbReference type="RuleBase" id="RU362051"/>
    </source>
</evidence>
<comment type="subcellular location">
    <subcellularLocation>
        <location evidence="1 20">Cell inner membrane</location>
        <topology evidence="1 20">Peripheral membrane protein</topology>
        <orientation evidence="1 20">Cytoplasmic side</orientation>
    </subcellularLocation>
</comment>
<feature type="binding site" evidence="18">
    <location>
        <begin position="408"/>
        <end position="409"/>
    </location>
    <ligand>
        <name>FAD</name>
        <dbReference type="ChEBI" id="CHEBI:57692"/>
    </ligand>
</feature>
<protein>
    <recommendedName>
        <fullName evidence="6 15">Succinate dehydrogenase flavoprotein subunit</fullName>
        <ecNumber evidence="5 20">1.3.5.1</ecNumber>
    </recommendedName>
</protein>
<dbReference type="GO" id="GO:0008177">
    <property type="term" value="F:succinate dehydrogenase (quinone) activity"/>
    <property type="evidence" value="ECO:0007669"/>
    <property type="project" value="UniProtKB-EC"/>
</dbReference>
<dbReference type="PANTHER" id="PTHR11632:SF51">
    <property type="entry name" value="SUCCINATE DEHYDROGENASE [UBIQUINONE] FLAVOPROTEIN SUBUNIT, MITOCHONDRIAL"/>
    <property type="match status" value="1"/>
</dbReference>
<dbReference type="NCBIfam" id="TIGR01816">
    <property type="entry name" value="sdhA_forward"/>
    <property type="match status" value="1"/>
</dbReference>
<evidence type="ECO:0000259" key="22">
    <source>
        <dbReference type="Pfam" id="PF02910"/>
    </source>
</evidence>
<comment type="similarity">
    <text evidence="3 20">Belongs to the FAD-dependent oxidoreductase 2 family. FRD/SDH subfamily.</text>
</comment>
<feature type="binding site" evidence="18">
    <location>
        <begin position="42"/>
        <end position="57"/>
    </location>
    <ligand>
        <name>FAD</name>
        <dbReference type="ChEBI" id="CHEBI:57692"/>
    </ligand>
</feature>
<accession>A0A7V2WVR0</accession>
<dbReference type="GO" id="GO:0005886">
    <property type="term" value="C:plasma membrane"/>
    <property type="evidence" value="ECO:0007669"/>
    <property type="project" value="UniProtKB-SubCell"/>
</dbReference>
<feature type="binding site" evidence="17">
    <location>
        <position position="358"/>
    </location>
    <ligand>
        <name>substrate</name>
    </ligand>
</feature>
<reference evidence="23" key="1">
    <citation type="journal article" date="2020" name="mSystems">
        <title>Genome- and Community-Level Interaction Insights into Carbon Utilization and Element Cycling Functions of Hydrothermarchaeota in Hydrothermal Sediment.</title>
        <authorList>
            <person name="Zhou Z."/>
            <person name="Liu Y."/>
            <person name="Xu W."/>
            <person name="Pan J."/>
            <person name="Luo Z.H."/>
            <person name="Li M."/>
        </authorList>
    </citation>
    <scope>NUCLEOTIDE SEQUENCE [LARGE SCALE GENOMIC DNA]</scope>
    <source>
        <strain evidence="23">HyVt-493</strain>
    </source>
</reference>
<dbReference type="Gene3D" id="3.90.700.10">
    <property type="entry name" value="Succinate dehydrogenase/fumarate reductase flavoprotein, catalytic domain"/>
    <property type="match status" value="1"/>
</dbReference>
<keyword evidence="7 20" id="KW-0813">Transport</keyword>
<sequence length="597" mass="65138">MQIGDYKIIEHEYDVVIVGAGGAGLRSTLGMAAAGLSTACITKVFPTRSHTVAAQGGMSAALGNMGEDSWQWHMYDTVKGSDWLGDQDAIEYMCREAMAAVIELEHFGVPFSRTDDGKIYQRPFGGMTTYNGEGKPAQRTCAAADRTGHAILHTLYQQSLKHNAEFFIEYFATDLIMEEGVCKGVMAWDLSTGELHCFRGHQVVLATGGCGRVFFSATSAHTCTGDGSAMVLRAGLPLQDMEFVQFHPTGVYGAGVLITEGVRGEGGYLTNSEGERFMERYAPNAKDLASRDVVSRAMTMEINAGNGVGEDKDHIFLNLQHLGADVISERLPGIAESARIFAGVDVMKDPIPVLPTVHYNMGGIPTNHHGEVVTLDGDDSDAIVPGLMAIGEAACVSVHGANRLGSNSLLDIIVFGRASALRAAEIIKPYTPHQALKEGTFATLLDRFDTLRNASGSQPTATIRDKMQRTMQKYAAVFRTGDSMQQGLEKMEEVFASFDDVGITDRGLQWNTDLLETLELENLLLQAQTIIAGALRREESRGGHAREDYPDRNDQEWMEHTLAWVNEKGAVRFASRPVHMFTLTDDCNVIPPKKRVY</sequence>
<evidence type="ECO:0000256" key="13">
    <source>
        <dbReference type="ARBA" id="ARBA00023136"/>
    </source>
</evidence>
<evidence type="ECO:0000259" key="21">
    <source>
        <dbReference type="Pfam" id="PF00890"/>
    </source>
</evidence>
<feature type="binding site" evidence="18">
    <location>
        <position position="392"/>
    </location>
    <ligand>
        <name>FAD</name>
        <dbReference type="ChEBI" id="CHEBI:57692"/>
    </ligand>
</feature>
<evidence type="ECO:0000256" key="8">
    <source>
        <dbReference type="ARBA" id="ARBA00022532"/>
    </source>
</evidence>
<gene>
    <name evidence="23" type="ORF">ENJ51_09895</name>
</gene>
<comment type="subunit">
    <text evidence="4">Part of an enzyme complex containing four subunits: a flavoprotein, an iron-sulfur, cytochrome b-556, and a hydrophobic anchor protein.</text>
</comment>
<dbReference type="InterPro" id="IPR030664">
    <property type="entry name" value="SdhA/FrdA/AprA"/>
</dbReference>
<feature type="binding site" evidence="17">
    <location>
        <position position="259"/>
    </location>
    <ligand>
        <name>substrate</name>
    </ligand>
</feature>
<dbReference type="InterPro" id="IPR037099">
    <property type="entry name" value="Fum_R/Succ_DH_flav-like_C_sf"/>
</dbReference>
<organism evidence="23">
    <name type="scientific">Leucothrix mucor</name>
    <dbReference type="NCBI Taxonomy" id="45248"/>
    <lineage>
        <taxon>Bacteria</taxon>
        <taxon>Pseudomonadati</taxon>
        <taxon>Pseudomonadota</taxon>
        <taxon>Gammaproteobacteria</taxon>
        <taxon>Thiotrichales</taxon>
        <taxon>Thiotrichaceae</taxon>
        <taxon>Leucothrix</taxon>
    </lineage>
</organism>
<feature type="domain" description="Fumarate reductase/succinate dehydrogenase flavoprotein-like C-terminal" evidence="22">
    <location>
        <begin position="464"/>
        <end position="597"/>
    </location>
</feature>
<dbReference type="AlphaFoldDB" id="A0A7V2WVR0"/>
<feature type="active site" description="Proton acceptor" evidence="16">
    <location>
        <position position="291"/>
    </location>
</feature>
<dbReference type="PANTHER" id="PTHR11632">
    <property type="entry name" value="SUCCINATE DEHYDROGENASE 2 FLAVOPROTEIN SUBUNIT"/>
    <property type="match status" value="1"/>
</dbReference>
<dbReference type="SUPFAM" id="SSF56425">
    <property type="entry name" value="Succinate dehydrogenase/fumarate reductase flavoprotein, catalytic domain"/>
    <property type="match status" value="1"/>
</dbReference>
<keyword evidence="9 18" id="KW-0285">Flavoprotein</keyword>
<dbReference type="FunFam" id="1.20.58.100:FF:000001">
    <property type="entry name" value="Succinate dehydrogenase flavoprotein subunit (SdhA)"/>
    <property type="match status" value="1"/>
</dbReference>
<evidence type="ECO:0000256" key="4">
    <source>
        <dbReference type="ARBA" id="ARBA00011294"/>
    </source>
</evidence>
<feature type="binding site" evidence="18">
    <location>
        <position position="226"/>
    </location>
    <ligand>
        <name>FAD</name>
        <dbReference type="ChEBI" id="CHEBI:57692"/>
    </ligand>
</feature>
<evidence type="ECO:0000256" key="6">
    <source>
        <dbReference type="ARBA" id="ARBA00019965"/>
    </source>
</evidence>
<comment type="cofactor">
    <cofactor evidence="18">
        <name>FAD</name>
        <dbReference type="ChEBI" id="CHEBI:57692"/>
    </cofactor>
    <text evidence="18">Flavinylated by SdhE, about 5% flavinylation occurs in the absence of SdhE.</text>
</comment>
<dbReference type="Proteomes" id="UP000885750">
    <property type="component" value="Unassembled WGS sequence"/>
</dbReference>
<dbReference type="FunFam" id="3.50.50.60:FF:000026">
    <property type="entry name" value="Succinate dehydrogenase flavoprotein subunit"/>
    <property type="match status" value="1"/>
</dbReference>
<dbReference type="PROSITE" id="PS00504">
    <property type="entry name" value="FRD_SDH_FAD_BINDING"/>
    <property type="match status" value="1"/>
</dbReference>
<evidence type="ECO:0000256" key="9">
    <source>
        <dbReference type="ARBA" id="ARBA00022630"/>
    </source>
</evidence>
<dbReference type="InterPro" id="IPR014006">
    <property type="entry name" value="Succ_Dhase_FrdA_Gneg"/>
</dbReference>
<evidence type="ECO:0000256" key="11">
    <source>
        <dbReference type="ARBA" id="ARBA00022982"/>
    </source>
</evidence>
<evidence type="ECO:0000256" key="5">
    <source>
        <dbReference type="ARBA" id="ARBA00012792"/>
    </source>
</evidence>
<evidence type="ECO:0000313" key="23">
    <source>
        <dbReference type="EMBL" id="HFC93110.1"/>
    </source>
</evidence>
<dbReference type="FunFam" id="3.90.700.10:FF:000001">
    <property type="entry name" value="Mitochondrial succinate dehydrogenase flavoprotein subunit"/>
    <property type="match status" value="1"/>
</dbReference>
<feature type="binding site" evidence="17">
    <location>
        <position position="403"/>
    </location>
    <ligand>
        <name>substrate</name>
    </ligand>
</feature>
<evidence type="ECO:0000256" key="1">
    <source>
        <dbReference type="ARBA" id="ARBA00004515"/>
    </source>
</evidence>
<dbReference type="InterPro" id="IPR027477">
    <property type="entry name" value="Succ_DH/fumarate_Rdtase_cat_sf"/>
</dbReference>
<dbReference type="Gene3D" id="1.20.58.100">
    <property type="entry name" value="Fumarate reductase/succinate dehydrogenase flavoprotein-like, C-terminal domain"/>
    <property type="match status" value="1"/>
</dbReference>
<keyword evidence="12 20" id="KW-0560">Oxidoreductase</keyword>
<dbReference type="PIRSF" id="PIRSF000171">
    <property type="entry name" value="SDHA_APRA_LASPO"/>
    <property type="match status" value="1"/>
</dbReference>
<comment type="pathway">
    <text evidence="2 20">Carbohydrate metabolism; tricarboxylic acid cycle; fumarate from succinate (bacterial route): step 1/1.</text>
</comment>
<evidence type="ECO:0000256" key="10">
    <source>
        <dbReference type="ARBA" id="ARBA00022827"/>
    </source>
</evidence>
<evidence type="ECO:0000256" key="18">
    <source>
        <dbReference type="PIRSR" id="PIRSR611281-3"/>
    </source>
</evidence>